<comment type="caution">
    <text evidence="1">The sequence shown here is derived from an EMBL/GenBank/DDBJ whole genome shotgun (WGS) entry which is preliminary data.</text>
</comment>
<name>A0A232LUX4_9EURO</name>
<dbReference type="OrthoDB" id="4485682at2759"/>
<dbReference type="Proteomes" id="UP000243515">
    <property type="component" value="Unassembled WGS sequence"/>
</dbReference>
<accession>A0A232LUX4</accession>
<dbReference type="InterPro" id="IPR021842">
    <property type="entry name" value="DUF3435"/>
</dbReference>
<proteinExistence type="predicted"/>
<gene>
    <name evidence="1" type="ORF">Egran_04305</name>
</gene>
<reference evidence="1 2" key="1">
    <citation type="journal article" date="2015" name="Environ. Microbiol.">
        <title>Metagenome sequence of Elaphomyces granulatus from sporocarp tissue reveals Ascomycota ectomycorrhizal fingerprints of genome expansion and a Proteobacteria-rich microbiome.</title>
        <authorList>
            <person name="Quandt C.A."/>
            <person name="Kohler A."/>
            <person name="Hesse C.N."/>
            <person name="Sharpton T.J."/>
            <person name="Martin F."/>
            <person name="Spatafora J.W."/>
        </authorList>
    </citation>
    <scope>NUCLEOTIDE SEQUENCE [LARGE SCALE GENOMIC DNA]</scope>
    <source>
        <strain evidence="1 2">OSC145934</strain>
    </source>
</reference>
<organism evidence="1 2">
    <name type="scientific">Elaphomyces granulatus</name>
    <dbReference type="NCBI Taxonomy" id="519963"/>
    <lineage>
        <taxon>Eukaryota</taxon>
        <taxon>Fungi</taxon>
        <taxon>Dikarya</taxon>
        <taxon>Ascomycota</taxon>
        <taxon>Pezizomycotina</taxon>
        <taxon>Eurotiomycetes</taxon>
        <taxon>Eurotiomycetidae</taxon>
        <taxon>Eurotiales</taxon>
        <taxon>Elaphomycetaceae</taxon>
        <taxon>Elaphomyces</taxon>
    </lineage>
</organism>
<protein>
    <submittedName>
        <fullName evidence="1">Uncharacterized protein</fullName>
    </submittedName>
</protein>
<evidence type="ECO:0000313" key="2">
    <source>
        <dbReference type="Proteomes" id="UP000243515"/>
    </source>
</evidence>
<dbReference type="PANTHER" id="PTHR37535:SF2">
    <property type="entry name" value="FINGER DOMAIN PROTEIN, PUTATIVE (AFU_ORTHOLOGUE AFUA_6G09300)-RELATED"/>
    <property type="match status" value="1"/>
</dbReference>
<dbReference type="AlphaFoldDB" id="A0A232LUX4"/>
<keyword evidence="2" id="KW-1185">Reference proteome</keyword>
<sequence>MIFLSSASQSGPCKEQQSLPIRLSHTRVVGALTGFRQVARPYSLRYGAGKALDSSGSVSDALRNLIMHHADTRTFLKYYLSRRIDKDLPGIIRGLDPRMMPAACRMSRTIDPNRPQELTTAQSSSVNQLPEIQDLIRRRDDLG</sequence>
<dbReference type="Pfam" id="PF11917">
    <property type="entry name" value="DUF3435"/>
    <property type="match status" value="1"/>
</dbReference>
<dbReference type="PANTHER" id="PTHR37535">
    <property type="entry name" value="FLUG DOMAIN PROTEIN"/>
    <property type="match status" value="1"/>
</dbReference>
<evidence type="ECO:0000313" key="1">
    <source>
        <dbReference type="EMBL" id="OXV07929.1"/>
    </source>
</evidence>
<dbReference type="EMBL" id="NPHW01004428">
    <property type="protein sequence ID" value="OXV07929.1"/>
    <property type="molecule type" value="Genomic_DNA"/>
</dbReference>